<dbReference type="Pfam" id="PF00483">
    <property type="entry name" value="NTP_transferase"/>
    <property type="match status" value="1"/>
</dbReference>
<dbReference type="InterPro" id="IPR005835">
    <property type="entry name" value="NTP_transferase_dom"/>
</dbReference>
<evidence type="ECO:0000313" key="2">
    <source>
        <dbReference type="EMBL" id="KIX11569.1"/>
    </source>
</evidence>
<dbReference type="OrthoDB" id="9788272at2"/>
<dbReference type="AlphaFoldDB" id="A0A0D2J022"/>
<dbReference type="CDD" id="cd06422">
    <property type="entry name" value="NTP_transferase_like_1"/>
    <property type="match status" value="1"/>
</dbReference>
<dbReference type="InterPro" id="IPR011004">
    <property type="entry name" value="Trimer_LpxA-like_sf"/>
</dbReference>
<sequence>MRAMVLAAGLGTRLLPLTRRRPKCLMPVVSKPLLGLWLEKLAACGVDCAVVNTHHLADRVQSYINRLDDPDLLVRVSHEPRILGTGGGLVKARPLLGEAPFFLVNADVLSSLDLLKLEQIAGVDNPLALLVVVDNPAFNTVALDKGGRVLGFKGDENIPPNARWKTYCGLARLRPELLDFLPAKGPSSLVDAFRTAISKGCEIRAYEPGCFWDDLGDVERYLAVNRLLCQSPPSELAFLSPSESPVLARGARIEPGAATSGFLIMGEDAVVESGAKVSDSILLPGARIRSGVTVTGAVLADGFVANSDLGGGAHA</sequence>
<dbReference type="SUPFAM" id="SSF53448">
    <property type="entry name" value="Nucleotide-diphospho-sugar transferases"/>
    <property type="match status" value="1"/>
</dbReference>
<reference evidence="2 3" key="1">
    <citation type="submission" date="2013-11" db="EMBL/GenBank/DDBJ databases">
        <title>Metagenomic analysis of a methanogenic consortium involved in long chain n-alkane degradation.</title>
        <authorList>
            <person name="Davidova I.A."/>
            <person name="Callaghan A.V."/>
            <person name="Wawrik B."/>
            <person name="Pruitt S."/>
            <person name="Marks C."/>
            <person name="Duncan K.E."/>
            <person name="Suflita J.M."/>
        </authorList>
    </citation>
    <scope>NUCLEOTIDE SEQUENCE [LARGE SCALE GENOMIC DNA]</scope>
    <source>
        <strain evidence="2 3">SPR</strain>
    </source>
</reference>
<dbReference type="InterPro" id="IPR050486">
    <property type="entry name" value="Mannose-1P_guanyltransferase"/>
</dbReference>
<evidence type="ECO:0000259" key="1">
    <source>
        <dbReference type="Pfam" id="PF00483"/>
    </source>
</evidence>
<dbReference type="RefSeq" id="WP_044352016.1">
    <property type="nucleotide sequence ID" value="NZ_AZAC01000056.1"/>
</dbReference>
<dbReference type="STRING" id="1429043.X474_24480"/>
<dbReference type="Proteomes" id="UP000032233">
    <property type="component" value="Unassembled WGS sequence"/>
</dbReference>
<dbReference type="InParanoid" id="A0A0D2J022"/>
<comment type="caution">
    <text evidence="2">The sequence shown here is derived from an EMBL/GenBank/DDBJ whole genome shotgun (WGS) entry which is preliminary data.</text>
</comment>
<dbReference type="InterPro" id="IPR029044">
    <property type="entry name" value="Nucleotide-diphossugar_trans"/>
</dbReference>
<dbReference type="EMBL" id="AZAC01000056">
    <property type="protein sequence ID" value="KIX11569.1"/>
    <property type="molecule type" value="Genomic_DNA"/>
</dbReference>
<dbReference type="Gene3D" id="3.90.550.10">
    <property type="entry name" value="Spore Coat Polysaccharide Biosynthesis Protein SpsA, Chain A"/>
    <property type="match status" value="1"/>
</dbReference>
<dbReference type="SUPFAM" id="SSF51161">
    <property type="entry name" value="Trimeric LpxA-like enzymes"/>
    <property type="match status" value="1"/>
</dbReference>
<accession>A0A0D2J022</accession>
<evidence type="ECO:0000313" key="3">
    <source>
        <dbReference type="Proteomes" id="UP000032233"/>
    </source>
</evidence>
<name>A0A0D2J022_9BACT</name>
<organism evidence="2 3">
    <name type="scientific">Dethiosulfatarculus sandiegensis</name>
    <dbReference type="NCBI Taxonomy" id="1429043"/>
    <lineage>
        <taxon>Bacteria</taxon>
        <taxon>Pseudomonadati</taxon>
        <taxon>Thermodesulfobacteriota</taxon>
        <taxon>Desulfarculia</taxon>
        <taxon>Desulfarculales</taxon>
        <taxon>Desulfarculaceae</taxon>
        <taxon>Dethiosulfatarculus</taxon>
    </lineage>
</organism>
<proteinExistence type="predicted"/>
<keyword evidence="3" id="KW-1185">Reference proteome</keyword>
<protein>
    <recommendedName>
        <fullName evidence="1">Nucleotidyl transferase domain-containing protein</fullName>
    </recommendedName>
</protein>
<dbReference type="Gene3D" id="2.160.10.10">
    <property type="entry name" value="Hexapeptide repeat proteins"/>
    <property type="match status" value="1"/>
</dbReference>
<dbReference type="PANTHER" id="PTHR22572">
    <property type="entry name" value="SUGAR-1-PHOSPHATE GUANYL TRANSFERASE"/>
    <property type="match status" value="1"/>
</dbReference>
<feature type="domain" description="Nucleotidyl transferase" evidence="1">
    <location>
        <begin position="3"/>
        <end position="229"/>
    </location>
</feature>
<gene>
    <name evidence="2" type="ORF">X474_24480</name>
</gene>